<feature type="transmembrane region" description="Helical" evidence="1">
    <location>
        <begin position="54"/>
        <end position="87"/>
    </location>
</feature>
<evidence type="ECO:0000256" key="1">
    <source>
        <dbReference type="SAM" id="Phobius"/>
    </source>
</evidence>
<protein>
    <submittedName>
        <fullName evidence="2">Uncharacterized protein</fullName>
    </submittedName>
</protein>
<name>A0A5C6CBI9_9BACT</name>
<feature type="transmembrane region" description="Helical" evidence="1">
    <location>
        <begin position="93"/>
        <end position="112"/>
    </location>
</feature>
<accession>A0A5C6CBI9</accession>
<proteinExistence type="predicted"/>
<gene>
    <name evidence="2" type="ORF">Pla144_48170</name>
</gene>
<reference evidence="2 3" key="1">
    <citation type="submission" date="2019-02" db="EMBL/GenBank/DDBJ databases">
        <title>Deep-cultivation of Planctomycetes and their phenomic and genomic characterization uncovers novel biology.</title>
        <authorList>
            <person name="Wiegand S."/>
            <person name="Jogler M."/>
            <person name="Boedeker C."/>
            <person name="Pinto D."/>
            <person name="Vollmers J."/>
            <person name="Rivas-Marin E."/>
            <person name="Kohn T."/>
            <person name="Peeters S.H."/>
            <person name="Heuer A."/>
            <person name="Rast P."/>
            <person name="Oberbeckmann S."/>
            <person name="Bunk B."/>
            <person name="Jeske O."/>
            <person name="Meyerdierks A."/>
            <person name="Storesund J.E."/>
            <person name="Kallscheuer N."/>
            <person name="Luecker S."/>
            <person name="Lage O.M."/>
            <person name="Pohl T."/>
            <person name="Merkel B.J."/>
            <person name="Hornburger P."/>
            <person name="Mueller R.-W."/>
            <person name="Bruemmer F."/>
            <person name="Labrenz M."/>
            <person name="Spormann A.M."/>
            <person name="Op Den Camp H."/>
            <person name="Overmann J."/>
            <person name="Amann R."/>
            <person name="Jetten M.S.M."/>
            <person name="Mascher T."/>
            <person name="Medema M.H."/>
            <person name="Devos D.P."/>
            <person name="Kaster A.-K."/>
            <person name="Ovreas L."/>
            <person name="Rohde M."/>
            <person name="Galperin M.Y."/>
            <person name="Jogler C."/>
        </authorList>
    </citation>
    <scope>NUCLEOTIDE SEQUENCE [LARGE SCALE GENOMIC DNA]</scope>
    <source>
        <strain evidence="2 3">Pla144</strain>
    </source>
</reference>
<feature type="transmembrane region" description="Helical" evidence="1">
    <location>
        <begin position="181"/>
        <end position="202"/>
    </location>
</feature>
<sequence>MAVIARFRYNVWLCLSTLFVSNNKLSDGVARFSTQDTLQNASEFAMLRTPLRDLIVAVAPAVLATALGLVVSCVALFIAALFSMGFALQEPAVVVPILVVGPVLSLITWAVLDAKTRRAGSAQSETARVSPERGLSLVPNLLMLWCGAMLSLPLFLVVLLVENQFPGELKSDVFGPYYTHPFRPLSGIVLCLLGLATGAFLYNRFKMRYCAVGLSFGSVALGLVLIFAF</sequence>
<feature type="transmembrane region" description="Helical" evidence="1">
    <location>
        <begin position="209"/>
        <end position="228"/>
    </location>
</feature>
<evidence type="ECO:0000313" key="3">
    <source>
        <dbReference type="Proteomes" id="UP000318437"/>
    </source>
</evidence>
<dbReference type="Proteomes" id="UP000318437">
    <property type="component" value="Unassembled WGS sequence"/>
</dbReference>
<dbReference type="EMBL" id="SJPS01000013">
    <property type="protein sequence ID" value="TWU20766.1"/>
    <property type="molecule type" value="Genomic_DNA"/>
</dbReference>
<evidence type="ECO:0000313" key="2">
    <source>
        <dbReference type="EMBL" id="TWU20766.1"/>
    </source>
</evidence>
<keyword evidence="3" id="KW-1185">Reference proteome</keyword>
<keyword evidence="1" id="KW-0472">Membrane</keyword>
<organism evidence="2 3">
    <name type="scientific">Bythopirellula polymerisocia</name>
    <dbReference type="NCBI Taxonomy" id="2528003"/>
    <lineage>
        <taxon>Bacteria</taxon>
        <taxon>Pseudomonadati</taxon>
        <taxon>Planctomycetota</taxon>
        <taxon>Planctomycetia</taxon>
        <taxon>Pirellulales</taxon>
        <taxon>Lacipirellulaceae</taxon>
        <taxon>Bythopirellula</taxon>
    </lineage>
</organism>
<keyword evidence="1" id="KW-0812">Transmembrane</keyword>
<dbReference type="AlphaFoldDB" id="A0A5C6CBI9"/>
<comment type="caution">
    <text evidence="2">The sequence shown here is derived from an EMBL/GenBank/DDBJ whole genome shotgun (WGS) entry which is preliminary data.</text>
</comment>
<feature type="transmembrane region" description="Helical" evidence="1">
    <location>
        <begin position="141"/>
        <end position="161"/>
    </location>
</feature>
<keyword evidence="1" id="KW-1133">Transmembrane helix</keyword>